<gene>
    <name evidence="1" type="ORF">XM38_008880</name>
</gene>
<organism evidence="1 2">
    <name type="scientific">Halomicronema hongdechloris C2206</name>
    <dbReference type="NCBI Taxonomy" id="1641165"/>
    <lineage>
        <taxon>Bacteria</taxon>
        <taxon>Bacillati</taxon>
        <taxon>Cyanobacteriota</taxon>
        <taxon>Cyanophyceae</taxon>
        <taxon>Nodosilineales</taxon>
        <taxon>Nodosilineaceae</taxon>
        <taxon>Halomicronema</taxon>
    </lineage>
</organism>
<reference evidence="1 2" key="1">
    <citation type="journal article" date="2016" name="Biochim. Biophys. Acta">
        <title>Characterization of red-shifted phycobilisomes isolated from the chlorophyll f-containing cyanobacterium Halomicronema hongdechloris.</title>
        <authorList>
            <person name="Li Y."/>
            <person name="Lin Y."/>
            <person name="Garvey C.J."/>
            <person name="Birch D."/>
            <person name="Corkery R.W."/>
            <person name="Loughlin P.C."/>
            <person name="Scheer H."/>
            <person name="Willows R.D."/>
            <person name="Chen M."/>
        </authorList>
    </citation>
    <scope>NUCLEOTIDE SEQUENCE [LARGE SCALE GENOMIC DNA]</scope>
    <source>
        <strain evidence="1 2">C2206</strain>
    </source>
</reference>
<dbReference type="Proteomes" id="UP000191901">
    <property type="component" value="Chromosome"/>
</dbReference>
<dbReference type="STRING" id="1641165.XM38_11945"/>
<dbReference type="EMBL" id="CP021983">
    <property type="protein sequence ID" value="ASC69958.1"/>
    <property type="molecule type" value="Genomic_DNA"/>
</dbReference>
<protein>
    <submittedName>
        <fullName evidence="1">Uncharacterized protein</fullName>
    </submittedName>
</protein>
<name>A0A1Z3HI48_9CYAN</name>
<dbReference type="KEGG" id="hhg:XM38_008880"/>
<accession>A0A1Z3HI48</accession>
<evidence type="ECO:0000313" key="2">
    <source>
        <dbReference type="Proteomes" id="UP000191901"/>
    </source>
</evidence>
<dbReference type="AlphaFoldDB" id="A0A1Z3HI48"/>
<evidence type="ECO:0000313" key="1">
    <source>
        <dbReference type="EMBL" id="ASC69958.1"/>
    </source>
</evidence>
<keyword evidence="2" id="KW-1185">Reference proteome</keyword>
<proteinExistence type="predicted"/>
<sequence>MDFGRDLGNGKLALLRGEVIKFIDLRDINNCIDKQLVNCLGSCQSEVFGHTANSHARSLKALTELVLKGFQDSFSNKLLEHDGW</sequence>